<dbReference type="eggNOG" id="COG0491">
    <property type="taxonomic scope" value="Bacteria"/>
</dbReference>
<feature type="domain" description="Metallo-beta-lactamase" evidence="5">
    <location>
        <begin position="12"/>
        <end position="190"/>
    </location>
</feature>
<evidence type="ECO:0000256" key="2">
    <source>
        <dbReference type="ARBA" id="ARBA00022723"/>
    </source>
</evidence>
<keyword evidence="3 6" id="KW-0378">Hydrolase</keyword>
<dbReference type="KEGG" id="sng:SNE_A22570"/>
<dbReference type="HOGENOM" id="CLU_030571_5_0_0"/>
<evidence type="ECO:0000256" key="1">
    <source>
        <dbReference type="ARBA" id="ARBA00001947"/>
    </source>
</evidence>
<evidence type="ECO:0000256" key="4">
    <source>
        <dbReference type="ARBA" id="ARBA00022833"/>
    </source>
</evidence>
<organism evidence="6 7">
    <name type="scientific">Simkania negevensis (strain ATCC VR-1471 / DSM 27360 / Z)</name>
    <dbReference type="NCBI Taxonomy" id="331113"/>
    <lineage>
        <taxon>Bacteria</taxon>
        <taxon>Pseudomonadati</taxon>
        <taxon>Chlamydiota</taxon>
        <taxon>Chlamydiia</taxon>
        <taxon>Parachlamydiales</taxon>
        <taxon>Simkaniaceae</taxon>
        <taxon>Simkania</taxon>
    </lineage>
</organism>
<dbReference type="PANTHER" id="PTHR46233">
    <property type="entry name" value="HYDROXYACYLGLUTATHIONE HYDROLASE GLOC"/>
    <property type="match status" value="1"/>
</dbReference>
<reference key="1">
    <citation type="journal article" date="2011" name="Mol. Biol. Evol.">
        <title>Unity in variety -- the pan-genome of the Chlamydiae.</title>
        <authorList>
            <person name="Collingro A."/>
            <person name="Tischler P."/>
            <person name="Weinmaier T."/>
            <person name="Penz T."/>
            <person name="Heinz E."/>
            <person name="Brunham R.C."/>
            <person name="Read T.D."/>
            <person name="Bavoil P.M."/>
            <person name="Sachse K."/>
            <person name="Kahane S."/>
            <person name="Friedman M.G."/>
            <person name="Rattei T."/>
            <person name="Myers G.S.A."/>
            <person name="Horn M."/>
        </authorList>
    </citation>
    <scope>NUCLEOTIDE SEQUENCE</scope>
    <source>
        <strain>Z</strain>
    </source>
</reference>
<dbReference type="InterPro" id="IPR001279">
    <property type="entry name" value="Metallo-B-lactamas"/>
</dbReference>
<keyword evidence="7" id="KW-1185">Reference proteome</keyword>
<dbReference type="STRING" id="331113.SNE_A22570"/>
<accession>F8L488</accession>
<dbReference type="AlphaFoldDB" id="F8L488"/>
<dbReference type="GO" id="GO:0016787">
    <property type="term" value="F:hydrolase activity"/>
    <property type="evidence" value="ECO:0007669"/>
    <property type="project" value="UniProtKB-KW"/>
</dbReference>
<name>F8L488_SIMNZ</name>
<dbReference type="RefSeq" id="WP_013944600.1">
    <property type="nucleotide sequence ID" value="NC_015713.1"/>
</dbReference>
<dbReference type="Gene3D" id="3.60.15.10">
    <property type="entry name" value="Ribonuclease Z/Hydroxyacylglutathione hydrolase-like"/>
    <property type="match status" value="1"/>
</dbReference>
<dbReference type="Proteomes" id="UP000000496">
    <property type="component" value="Chromosome gsn.131"/>
</dbReference>
<dbReference type="OrthoDB" id="9802248at2"/>
<protein>
    <submittedName>
        <fullName evidence="6">Uncharacterized protein aq_2135</fullName>
        <ecNumber evidence="6">3.-.-.-</ecNumber>
    </submittedName>
</protein>
<dbReference type="Pfam" id="PF00753">
    <property type="entry name" value="Lactamase_B"/>
    <property type="match status" value="1"/>
</dbReference>
<dbReference type="CDD" id="cd06262">
    <property type="entry name" value="metallo-hydrolase-like_MBL-fold"/>
    <property type="match status" value="1"/>
</dbReference>
<dbReference type="EC" id="3.-.-.-" evidence="6"/>
<dbReference type="EMBL" id="FR872582">
    <property type="protein sequence ID" value="CCB90134.1"/>
    <property type="molecule type" value="Genomic_DNA"/>
</dbReference>
<evidence type="ECO:0000313" key="6">
    <source>
        <dbReference type="EMBL" id="CCB90134.1"/>
    </source>
</evidence>
<evidence type="ECO:0000256" key="3">
    <source>
        <dbReference type="ARBA" id="ARBA00022801"/>
    </source>
</evidence>
<dbReference type="PANTHER" id="PTHR46233:SF3">
    <property type="entry name" value="HYDROXYACYLGLUTATHIONE HYDROLASE GLOC"/>
    <property type="match status" value="1"/>
</dbReference>
<evidence type="ECO:0000313" key="7">
    <source>
        <dbReference type="Proteomes" id="UP000000496"/>
    </source>
</evidence>
<dbReference type="InterPro" id="IPR036866">
    <property type="entry name" value="RibonucZ/Hydroxyglut_hydro"/>
</dbReference>
<proteinExistence type="predicted"/>
<sequence length="210" mass="23053">MILEVFPSGPFETNAYLLGCEKTKTGIFIDPAPDSAEALLNAAKKHHLKIEAIFLTHSHWDHIGDVAKLKKLLELQLYIHPTDADNMRKPGSDGLPLMFAIDGVEPDHFFEEGQKLKVGTLEIEVIHTPGHTPGGVSFYLPQEKVLISGDTLFKGSIGNLSFPMADSEAMWESLKKLAKLPPETRVYPGHGPATTIGAEPWLSDAKELFS</sequence>
<dbReference type="SMART" id="SM00849">
    <property type="entry name" value="Lactamase_B"/>
    <property type="match status" value="1"/>
</dbReference>
<dbReference type="InterPro" id="IPR051453">
    <property type="entry name" value="MBL_Glyoxalase_II"/>
</dbReference>
<dbReference type="GO" id="GO:0046872">
    <property type="term" value="F:metal ion binding"/>
    <property type="evidence" value="ECO:0007669"/>
    <property type="project" value="UniProtKB-KW"/>
</dbReference>
<evidence type="ECO:0000259" key="5">
    <source>
        <dbReference type="SMART" id="SM00849"/>
    </source>
</evidence>
<keyword evidence="4" id="KW-0862">Zinc</keyword>
<keyword evidence="2" id="KW-0479">Metal-binding</keyword>
<reference evidence="6 7" key="2">
    <citation type="journal article" date="2011" name="Mol. Biol. Evol.">
        <title>Unity in variety--the pan-genome of the Chlamydiae.</title>
        <authorList>
            <person name="Collingro A."/>
            <person name="Tischler P."/>
            <person name="Weinmaier T."/>
            <person name="Penz T."/>
            <person name="Heinz E."/>
            <person name="Brunham R.C."/>
            <person name="Read T.D."/>
            <person name="Bavoil P.M."/>
            <person name="Sachse K."/>
            <person name="Kahane S."/>
            <person name="Friedman M.G."/>
            <person name="Rattei T."/>
            <person name="Myers G.S."/>
            <person name="Horn M."/>
        </authorList>
    </citation>
    <scope>NUCLEOTIDE SEQUENCE [LARGE SCALE GENOMIC DNA]</scope>
    <source>
        <strain evidence="7">ATCC VR-1471 / Z</strain>
    </source>
</reference>
<dbReference type="SUPFAM" id="SSF56281">
    <property type="entry name" value="Metallo-hydrolase/oxidoreductase"/>
    <property type="match status" value="1"/>
</dbReference>
<comment type="cofactor">
    <cofactor evidence="1">
        <name>Zn(2+)</name>
        <dbReference type="ChEBI" id="CHEBI:29105"/>
    </cofactor>
</comment>
<gene>
    <name evidence="6" type="ordered locus">SNE_A22570</name>
</gene>